<evidence type="ECO:0000313" key="4">
    <source>
        <dbReference type="Proteomes" id="UP000034690"/>
    </source>
</evidence>
<reference evidence="3 4" key="1">
    <citation type="journal article" date="2015" name="Nature">
        <title>rRNA introns, odd ribosomes, and small enigmatic genomes across a large radiation of phyla.</title>
        <authorList>
            <person name="Brown C.T."/>
            <person name="Hug L.A."/>
            <person name="Thomas B.C."/>
            <person name="Sharon I."/>
            <person name="Castelle C.J."/>
            <person name="Singh A."/>
            <person name="Wilkins M.J."/>
            <person name="Williams K.H."/>
            <person name="Banfield J.F."/>
        </authorList>
    </citation>
    <scope>NUCLEOTIDE SEQUENCE [LARGE SCALE GENOMIC DNA]</scope>
</reference>
<dbReference type="Proteomes" id="UP000034690">
    <property type="component" value="Unassembled WGS sequence"/>
</dbReference>
<evidence type="ECO:0000313" key="3">
    <source>
        <dbReference type="EMBL" id="KKR12429.1"/>
    </source>
</evidence>
<proteinExistence type="inferred from homology"/>
<dbReference type="PANTHER" id="PTHR23416:SF23">
    <property type="entry name" value="ACETYLTRANSFERASE C18B11.09C-RELATED"/>
    <property type="match status" value="1"/>
</dbReference>
<dbReference type="GO" id="GO:0005829">
    <property type="term" value="C:cytosol"/>
    <property type="evidence" value="ECO:0007669"/>
    <property type="project" value="TreeGrafter"/>
</dbReference>
<dbReference type="Pfam" id="PF00132">
    <property type="entry name" value="Hexapep"/>
    <property type="match status" value="1"/>
</dbReference>
<name>A0A0G0N8C1_9BACT</name>
<evidence type="ECO:0008006" key="5">
    <source>
        <dbReference type="Google" id="ProtNLM"/>
    </source>
</evidence>
<dbReference type="Gene3D" id="2.160.10.10">
    <property type="entry name" value="Hexapeptide repeat proteins"/>
    <property type="match status" value="1"/>
</dbReference>
<accession>A0A0G0N8C1</accession>
<evidence type="ECO:0000256" key="2">
    <source>
        <dbReference type="ARBA" id="ARBA00022679"/>
    </source>
</evidence>
<gene>
    <name evidence="3" type="ORF">UT40_C0027G0009</name>
</gene>
<dbReference type="EMBL" id="LBWQ01000027">
    <property type="protein sequence ID" value="KKR12429.1"/>
    <property type="molecule type" value="Genomic_DNA"/>
</dbReference>
<dbReference type="InterPro" id="IPR011004">
    <property type="entry name" value="Trimer_LpxA-like_sf"/>
</dbReference>
<protein>
    <recommendedName>
        <fullName evidence="5">Acyltransferase</fullName>
    </recommendedName>
</protein>
<dbReference type="GO" id="GO:0008374">
    <property type="term" value="F:O-acyltransferase activity"/>
    <property type="evidence" value="ECO:0007669"/>
    <property type="project" value="TreeGrafter"/>
</dbReference>
<keyword evidence="2" id="KW-0808">Transferase</keyword>
<organism evidence="3 4">
    <name type="scientific">Candidatus Woesebacteria bacterium GW2011_GWA1_39_21b</name>
    <dbReference type="NCBI Taxonomy" id="1618551"/>
    <lineage>
        <taxon>Bacteria</taxon>
        <taxon>Candidatus Woeseibacteriota</taxon>
    </lineage>
</organism>
<dbReference type="InterPro" id="IPR001451">
    <property type="entry name" value="Hexapep"/>
</dbReference>
<dbReference type="CDD" id="cd04647">
    <property type="entry name" value="LbH_MAT_like"/>
    <property type="match status" value="1"/>
</dbReference>
<comment type="similarity">
    <text evidence="1">Belongs to the transferase hexapeptide repeat family.</text>
</comment>
<dbReference type="SUPFAM" id="SSF51161">
    <property type="entry name" value="Trimeric LpxA-like enzymes"/>
    <property type="match status" value="1"/>
</dbReference>
<evidence type="ECO:0000256" key="1">
    <source>
        <dbReference type="ARBA" id="ARBA00007274"/>
    </source>
</evidence>
<dbReference type="AlphaFoldDB" id="A0A0G0N8C1"/>
<sequence length="160" mass="17828">MLKRIYLKIFFQLFPAYRLRKSGAKVGKNIFFGEDVYVELENARLLSIGDGVVLSAFSKIILHDSSLNNVDNFGVLFGKVIIGKKVYIGSGSIILPGTKIGENTIVGAGSVVKGELKKNSVYAGNPARYLESVAQLKSKWGKRRNNLIVFKKMPKWYEKP</sequence>
<comment type="caution">
    <text evidence="3">The sequence shown here is derived from an EMBL/GenBank/DDBJ whole genome shotgun (WGS) entry which is preliminary data.</text>
</comment>
<dbReference type="InterPro" id="IPR051159">
    <property type="entry name" value="Hexapeptide_acetyltransf"/>
</dbReference>
<dbReference type="PANTHER" id="PTHR23416">
    <property type="entry name" value="SIALIC ACID SYNTHASE-RELATED"/>
    <property type="match status" value="1"/>
</dbReference>